<comment type="caution">
    <text evidence="4">The sequence shown here is derived from an EMBL/GenBank/DDBJ whole genome shotgun (WGS) entry which is preliminary data.</text>
</comment>
<dbReference type="Pfam" id="PF02769">
    <property type="entry name" value="AIRS_C"/>
    <property type="match status" value="1"/>
</dbReference>
<comment type="similarity">
    <text evidence="1">Belongs to the HypE family.</text>
</comment>
<protein>
    <submittedName>
        <fullName evidence="4">Hydrogenase expression/formation protein HypE</fullName>
    </submittedName>
</protein>
<evidence type="ECO:0000313" key="4">
    <source>
        <dbReference type="EMBL" id="NYZ66957.1"/>
    </source>
</evidence>
<evidence type="ECO:0000259" key="2">
    <source>
        <dbReference type="Pfam" id="PF00586"/>
    </source>
</evidence>
<dbReference type="EMBL" id="JACCKB010000019">
    <property type="protein sequence ID" value="NYZ66957.1"/>
    <property type="molecule type" value="Genomic_DNA"/>
</dbReference>
<dbReference type="NCBIfam" id="TIGR02124">
    <property type="entry name" value="hypE"/>
    <property type="match status" value="1"/>
</dbReference>
<evidence type="ECO:0000313" key="5">
    <source>
        <dbReference type="Proteomes" id="UP000569732"/>
    </source>
</evidence>
<dbReference type="PANTHER" id="PTHR30303">
    <property type="entry name" value="HYDROGENASE ISOENZYMES FORMATION PROTEIN HYPE"/>
    <property type="match status" value="1"/>
</dbReference>
<sequence length="327" mass="35091">MQQLIDEIFLSVFDDTPLQSQLKEDQAQLPLAEFTAHGDRLAFTTDSFVVTPLIFPCGDIGKLAVCGTVNDLAVGGAKPLYLSAGFIIEEGIEFKLLESIVSSMAKTAQQAGVRIVTGDTKVVERGMADQLFINTSGVGVIPSRIQVKVSAAQPGDKILVNGFIGDHGAAVMLARENLGLYSDLRSDCAPLSLLIHPLLAQCPQIRCMRDATRGGLGVVLNEIAKASQVTIELFEPELPIRPQTQAICEILGLEPLFLANEGMAAFVVPAQQVEQALQLMQSHPLGQQAKVVGQVTETSQGMVYLSTAYGGKRMLETPYGVQLPRIC</sequence>
<dbReference type="Pfam" id="PF00586">
    <property type="entry name" value="AIRS"/>
    <property type="match status" value="1"/>
</dbReference>
<dbReference type="SUPFAM" id="SSF56042">
    <property type="entry name" value="PurM C-terminal domain-like"/>
    <property type="match status" value="1"/>
</dbReference>
<evidence type="ECO:0000256" key="1">
    <source>
        <dbReference type="ARBA" id="ARBA00006243"/>
    </source>
</evidence>
<dbReference type="SUPFAM" id="SSF55326">
    <property type="entry name" value="PurM N-terminal domain-like"/>
    <property type="match status" value="1"/>
</dbReference>
<dbReference type="InterPro" id="IPR010918">
    <property type="entry name" value="PurM-like_C_dom"/>
</dbReference>
<dbReference type="PANTHER" id="PTHR30303:SF0">
    <property type="entry name" value="CARBAMOYL DEHYDRATASE HYPE"/>
    <property type="match status" value="1"/>
</dbReference>
<dbReference type="InterPro" id="IPR036921">
    <property type="entry name" value="PurM-like_N_sf"/>
</dbReference>
<feature type="domain" description="PurM-like N-terminal" evidence="2">
    <location>
        <begin position="36"/>
        <end position="141"/>
    </location>
</feature>
<proteinExistence type="inferred from homology"/>
<name>A0A853IBQ1_9GAMM</name>
<dbReference type="PIRSF" id="PIRSF005644">
    <property type="entry name" value="Hdrgns_mtr_HypE"/>
    <property type="match status" value="1"/>
</dbReference>
<reference evidence="4 5" key="1">
    <citation type="submission" date="2020-07" db="EMBL/GenBank/DDBJ databases">
        <title>Endozoicomonas sp. nov., isolated from sediment.</title>
        <authorList>
            <person name="Gu T."/>
        </authorList>
    </citation>
    <scope>NUCLEOTIDE SEQUENCE [LARGE SCALE GENOMIC DNA]</scope>
    <source>
        <strain evidence="4 5">SM1973</strain>
    </source>
</reference>
<dbReference type="Proteomes" id="UP000569732">
    <property type="component" value="Unassembled WGS sequence"/>
</dbReference>
<evidence type="ECO:0000259" key="3">
    <source>
        <dbReference type="Pfam" id="PF02769"/>
    </source>
</evidence>
<gene>
    <name evidence="4" type="primary">hypE</name>
    <name evidence="4" type="ORF">H0A36_13125</name>
</gene>
<feature type="domain" description="PurM-like C-terminal" evidence="3">
    <location>
        <begin position="153"/>
        <end position="301"/>
    </location>
</feature>
<dbReference type="InterPro" id="IPR011854">
    <property type="entry name" value="HypE"/>
</dbReference>
<dbReference type="GO" id="GO:0051604">
    <property type="term" value="P:protein maturation"/>
    <property type="evidence" value="ECO:0007669"/>
    <property type="project" value="TreeGrafter"/>
</dbReference>
<dbReference type="Gene3D" id="3.90.650.10">
    <property type="entry name" value="PurM-like C-terminal domain"/>
    <property type="match status" value="1"/>
</dbReference>
<dbReference type="AlphaFoldDB" id="A0A853IBQ1"/>
<dbReference type="InterPro" id="IPR036676">
    <property type="entry name" value="PurM-like_C_sf"/>
</dbReference>
<organism evidence="4 5">
    <name type="scientific">Spartinivicinus marinus</name>
    <dbReference type="NCBI Taxonomy" id="2994442"/>
    <lineage>
        <taxon>Bacteria</taxon>
        <taxon>Pseudomonadati</taxon>
        <taxon>Pseudomonadota</taxon>
        <taxon>Gammaproteobacteria</taxon>
        <taxon>Oceanospirillales</taxon>
        <taxon>Zooshikellaceae</taxon>
        <taxon>Spartinivicinus</taxon>
    </lineage>
</organism>
<dbReference type="Gene3D" id="3.30.1330.10">
    <property type="entry name" value="PurM-like, N-terminal domain"/>
    <property type="match status" value="1"/>
</dbReference>
<accession>A0A853IBQ1</accession>
<dbReference type="InterPro" id="IPR016188">
    <property type="entry name" value="PurM-like_N"/>
</dbReference>
<dbReference type="CDD" id="cd02197">
    <property type="entry name" value="HypE"/>
    <property type="match status" value="1"/>
</dbReference>
<keyword evidence="5" id="KW-1185">Reference proteome</keyword>